<keyword evidence="7" id="KW-1185">Reference proteome</keyword>
<dbReference type="PANTHER" id="PTHR47506">
    <property type="entry name" value="TRANSCRIPTIONAL REGULATORY PROTEIN"/>
    <property type="match status" value="1"/>
</dbReference>
<evidence type="ECO:0000259" key="5">
    <source>
        <dbReference type="PROSITE" id="PS50977"/>
    </source>
</evidence>
<feature type="domain" description="HTH tetR-type" evidence="5">
    <location>
        <begin position="8"/>
        <end position="68"/>
    </location>
</feature>
<dbReference type="PANTHER" id="PTHR47506:SF3">
    <property type="entry name" value="HTH-TYPE TRANSCRIPTIONAL REGULATOR LMRA"/>
    <property type="match status" value="1"/>
</dbReference>
<dbReference type="SUPFAM" id="SSF46689">
    <property type="entry name" value="Homeodomain-like"/>
    <property type="match status" value="1"/>
</dbReference>
<dbReference type="Gene3D" id="1.10.357.10">
    <property type="entry name" value="Tetracycline Repressor, domain 2"/>
    <property type="match status" value="1"/>
</dbReference>
<dbReference type="InterPro" id="IPR009057">
    <property type="entry name" value="Homeodomain-like_sf"/>
</dbReference>
<reference evidence="6" key="2">
    <citation type="submission" date="2006-05" db="EMBL/GenBank/DDBJ databases">
        <title>Sequencing of the draft genome and assembly of Desulfuromonas acetoxidans DSM 684.</title>
        <authorList>
            <consortium name="US DOE Joint Genome Institute (JGI-PGF)"/>
            <person name="Copeland A."/>
            <person name="Lucas S."/>
            <person name="Lapidus A."/>
            <person name="Barry K."/>
            <person name="Detter J.C."/>
            <person name="Glavina del Rio T."/>
            <person name="Hammon N."/>
            <person name="Israni S."/>
            <person name="Dalin E."/>
            <person name="Tice H."/>
            <person name="Bruce D."/>
            <person name="Pitluck S."/>
            <person name="Richardson P."/>
        </authorList>
    </citation>
    <scope>NUCLEOTIDE SEQUENCE [LARGE SCALE GENOMIC DNA]</scope>
    <source>
        <strain evidence="6">DSM 684</strain>
    </source>
</reference>
<reference evidence="6" key="1">
    <citation type="submission" date="2006-05" db="EMBL/GenBank/DDBJ databases">
        <title>Annotation of the draft genome assembly of Desulfuromonas acetoxidans DSM 684.</title>
        <authorList>
            <consortium name="US DOE Joint Genome Institute (JGI-ORNL)"/>
            <person name="Larimer F."/>
            <person name="Land M."/>
            <person name="Hauser L."/>
        </authorList>
    </citation>
    <scope>NUCLEOTIDE SEQUENCE [LARGE SCALE GENOMIC DNA]</scope>
    <source>
        <strain evidence="6">DSM 684</strain>
    </source>
</reference>
<accession>Q1K027</accession>
<keyword evidence="1" id="KW-0805">Transcription regulation</keyword>
<dbReference type="InterPro" id="IPR001647">
    <property type="entry name" value="HTH_TetR"/>
</dbReference>
<evidence type="ECO:0000256" key="4">
    <source>
        <dbReference type="PROSITE-ProRule" id="PRU00335"/>
    </source>
</evidence>
<dbReference type="InterPro" id="IPR011075">
    <property type="entry name" value="TetR_C"/>
</dbReference>
<keyword evidence="3" id="KW-0804">Transcription</keyword>
<name>Q1K027_DESA6</name>
<evidence type="ECO:0000256" key="1">
    <source>
        <dbReference type="ARBA" id="ARBA00023015"/>
    </source>
</evidence>
<evidence type="ECO:0000313" key="6">
    <source>
        <dbReference type="EMBL" id="EAT15715.1"/>
    </source>
</evidence>
<evidence type="ECO:0000256" key="3">
    <source>
        <dbReference type="ARBA" id="ARBA00023163"/>
    </source>
</evidence>
<comment type="caution">
    <text evidence="6">The sequence shown here is derived from an EMBL/GenBank/DDBJ whole genome shotgun (WGS) entry which is preliminary data.</text>
</comment>
<proteinExistence type="predicted"/>
<evidence type="ECO:0000256" key="2">
    <source>
        <dbReference type="ARBA" id="ARBA00023125"/>
    </source>
</evidence>
<dbReference type="Proteomes" id="UP000005695">
    <property type="component" value="Unassembled WGS sequence"/>
</dbReference>
<dbReference type="InterPro" id="IPR036271">
    <property type="entry name" value="Tet_transcr_reg_TetR-rel_C_sf"/>
</dbReference>
<organism evidence="6 7">
    <name type="scientific">Desulfuromonas acetoxidans (strain DSM 684 / 11070)</name>
    <dbReference type="NCBI Taxonomy" id="281689"/>
    <lineage>
        <taxon>Bacteria</taxon>
        <taxon>Pseudomonadati</taxon>
        <taxon>Thermodesulfobacteriota</taxon>
        <taxon>Desulfuromonadia</taxon>
        <taxon>Desulfuromonadales</taxon>
        <taxon>Desulfuromonadaceae</taxon>
        <taxon>Desulfuromonas</taxon>
    </lineage>
</organism>
<dbReference type="AlphaFoldDB" id="Q1K027"/>
<dbReference type="GO" id="GO:0003677">
    <property type="term" value="F:DNA binding"/>
    <property type="evidence" value="ECO:0007669"/>
    <property type="project" value="UniProtKB-UniRule"/>
</dbReference>
<keyword evidence="2 4" id="KW-0238">DNA-binding</keyword>
<sequence>MAPMGKGDETRQRILRQTSGLFNTKGYYSTTLSEIMQATGLKKGGLYNHFASKEDLALEVFHYNVGLMADWFHDQVVRQTTWTAKLRALYRVGLAVSQDEPLRGGCPILNASIEADDSYPPLKQAAVHAMQRLRTLVISLLEGGMAAGEFRADCDVEQVASFVLAAAEGSIFLAKLHDSLYPAEQVVAQLDGYLESLRPR</sequence>
<dbReference type="SUPFAM" id="SSF48498">
    <property type="entry name" value="Tetracyclin repressor-like, C-terminal domain"/>
    <property type="match status" value="1"/>
</dbReference>
<dbReference type="Pfam" id="PF00440">
    <property type="entry name" value="TetR_N"/>
    <property type="match status" value="1"/>
</dbReference>
<dbReference type="PRINTS" id="PR00455">
    <property type="entry name" value="HTHTETR"/>
</dbReference>
<protein>
    <submittedName>
        <fullName evidence="6">Transcriptional regulator, TetR family</fullName>
    </submittedName>
</protein>
<gene>
    <name evidence="6" type="ORF">Dace_2415</name>
</gene>
<dbReference type="Pfam" id="PF16925">
    <property type="entry name" value="TetR_C_13"/>
    <property type="match status" value="1"/>
</dbReference>
<feature type="DNA-binding region" description="H-T-H motif" evidence="4">
    <location>
        <begin position="31"/>
        <end position="50"/>
    </location>
</feature>
<evidence type="ECO:0000313" key="7">
    <source>
        <dbReference type="Proteomes" id="UP000005695"/>
    </source>
</evidence>
<dbReference type="EMBL" id="AAEW02000008">
    <property type="protein sequence ID" value="EAT15715.1"/>
    <property type="molecule type" value="Genomic_DNA"/>
</dbReference>
<dbReference type="PROSITE" id="PS50977">
    <property type="entry name" value="HTH_TETR_2"/>
    <property type="match status" value="1"/>
</dbReference>